<evidence type="ECO:0000313" key="3">
    <source>
        <dbReference type="EMBL" id="MDP8567318.1"/>
    </source>
</evidence>
<dbReference type="EC" id="3.-.-.-" evidence="3"/>
<evidence type="ECO:0000259" key="2">
    <source>
        <dbReference type="Pfam" id="PF00857"/>
    </source>
</evidence>
<dbReference type="Gene3D" id="3.40.50.850">
    <property type="entry name" value="Isochorismatase-like"/>
    <property type="match status" value="1"/>
</dbReference>
<evidence type="ECO:0000256" key="1">
    <source>
        <dbReference type="ARBA" id="ARBA00022801"/>
    </source>
</evidence>
<dbReference type="RefSeq" id="WP_306389137.1">
    <property type="nucleotide sequence ID" value="NZ_JAVCAP010000012.1"/>
</dbReference>
<dbReference type="Proteomes" id="UP001225906">
    <property type="component" value="Unassembled WGS sequence"/>
</dbReference>
<evidence type="ECO:0000313" key="4">
    <source>
        <dbReference type="Proteomes" id="UP001225906"/>
    </source>
</evidence>
<dbReference type="EMBL" id="JAVCAP010000012">
    <property type="protein sequence ID" value="MDP8567318.1"/>
    <property type="molecule type" value="Genomic_DNA"/>
</dbReference>
<comment type="caution">
    <text evidence="3">The sequence shown here is derived from an EMBL/GenBank/DDBJ whole genome shotgun (WGS) entry which is preliminary data.</text>
</comment>
<feature type="domain" description="Isochorismatase-like" evidence="2">
    <location>
        <begin position="23"/>
        <end position="194"/>
    </location>
</feature>
<dbReference type="InterPro" id="IPR036380">
    <property type="entry name" value="Isochorismatase-like_sf"/>
</dbReference>
<dbReference type="CDD" id="cd01014">
    <property type="entry name" value="nicotinamidase_related"/>
    <property type="match status" value="1"/>
</dbReference>
<dbReference type="GO" id="GO:0016787">
    <property type="term" value="F:hydrolase activity"/>
    <property type="evidence" value="ECO:0007669"/>
    <property type="project" value="UniProtKB-KW"/>
</dbReference>
<dbReference type="InterPro" id="IPR050272">
    <property type="entry name" value="Isochorismatase-like_hydrls"/>
</dbReference>
<accession>A0ABT9JRX5</accession>
<reference evidence="4" key="1">
    <citation type="journal article" date="2019" name="Int. J. Syst. Evol. Microbiol.">
        <title>The Global Catalogue of Microorganisms (GCM) 10K type strain sequencing project: providing services to taxonomists for standard genome sequencing and annotation.</title>
        <authorList>
            <consortium name="The Broad Institute Genomics Platform"/>
            <consortium name="The Broad Institute Genome Sequencing Center for Infectious Disease"/>
            <person name="Wu L."/>
            <person name="Ma J."/>
        </authorList>
    </citation>
    <scope>NUCLEOTIDE SEQUENCE [LARGE SCALE GENOMIC DNA]</scope>
    <source>
        <strain evidence="4">VKM B-3159</strain>
    </source>
</reference>
<sequence>MNNITTLRDLVGIGHTPAKLANAALILIDCQNTYREGLLQLEGVEPALLEAKILLDQARRLGVPVIHVQHDAGAGSPYDIRAESGQIADIVAPKAGEPVITKHYPNAFIQTGLEEVLKSKGVQNIVLAGFMTHMCIQSTAHGAFNLGFAPTIVSSATATRTLSLPDGSLLSANQIQTAALAMTRDLYAVVVDTAAEVC</sequence>
<organism evidence="3 4">
    <name type="scientific">Methylophilus aquaticus</name>
    <dbReference type="NCBI Taxonomy" id="1971610"/>
    <lineage>
        <taxon>Bacteria</taxon>
        <taxon>Pseudomonadati</taxon>
        <taxon>Pseudomonadota</taxon>
        <taxon>Betaproteobacteria</taxon>
        <taxon>Nitrosomonadales</taxon>
        <taxon>Methylophilaceae</taxon>
        <taxon>Methylophilus</taxon>
    </lineage>
</organism>
<dbReference type="Pfam" id="PF00857">
    <property type="entry name" value="Isochorismatase"/>
    <property type="match status" value="1"/>
</dbReference>
<protein>
    <submittedName>
        <fullName evidence="3">Cysteine hydrolase family protein</fullName>
        <ecNumber evidence="3">3.-.-.-</ecNumber>
    </submittedName>
</protein>
<dbReference type="PANTHER" id="PTHR43540:SF15">
    <property type="entry name" value="BLR5631 PROTEIN"/>
    <property type="match status" value="1"/>
</dbReference>
<proteinExistence type="predicted"/>
<keyword evidence="1 3" id="KW-0378">Hydrolase</keyword>
<keyword evidence="4" id="KW-1185">Reference proteome</keyword>
<dbReference type="PANTHER" id="PTHR43540">
    <property type="entry name" value="PEROXYUREIDOACRYLATE/UREIDOACRYLATE AMIDOHYDROLASE-RELATED"/>
    <property type="match status" value="1"/>
</dbReference>
<name>A0ABT9JRX5_9PROT</name>
<gene>
    <name evidence="3" type="ORF">Q9291_05615</name>
</gene>
<dbReference type="InterPro" id="IPR000868">
    <property type="entry name" value="Isochorismatase-like_dom"/>
</dbReference>
<dbReference type="SUPFAM" id="SSF52499">
    <property type="entry name" value="Isochorismatase-like hydrolases"/>
    <property type="match status" value="1"/>
</dbReference>